<evidence type="ECO:0000313" key="2">
    <source>
        <dbReference type="Proteomes" id="UP000256899"/>
    </source>
</evidence>
<dbReference type="InterPro" id="IPR016886">
    <property type="entry name" value="UCP028458_glyceroPtfrase"/>
</dbReference>
<dbReference type="Gene3D" id="3.40.50.12580">
    <property type="match status" value="1"/>
</dbReference>
<dbReference type="InterPro" id="IPR007554">
    <property type="entry name" value="Glycerophosphate_synth"/>
</dbReference>
<dbReference type="Proteomes" id="UP000256899">
    <property type="component" value="Unassembled WGS sequence"/>
</dbReference>
<name>A0A3E0U6Y4_9GAMM</name>
<dbReference type="Pfam" id="PF04464">
    <property type="entry name" value="Glyphos_transf"/>
    <property type="match status" value="1"/>
</dbReference>
<comment type="caution">
    <text evidence="1">The sequence shown here is derived from an EMBL/GenBank/DDBJ whole genome shotgun (WGS) entry which is preliminary data.</text>
</comment>
<dbReference type="AlphaFoldDB" id="A0A3E0U6Y4"/>
<dbReference type="RefSeq" id="WP_116018581.1">
    <property type="nucleotide sequence ID" value="NZ_QUOT01000001.1"/>
</dbReference>
<accession>A0A3E0U6Y4</accession>
<keyword evidence="1" id="KW-0808">Transferase</keyword>
<dbReference type="InterPro" id="IPR043148">
    <property type="entry name" value="TagF_C"/>
</dbReference>
<evidence type="ECO:0000313" key="1">
    <source>
        <dbReference type="EMBL" id="REL32761.1"/>
    </source>
</evidence>
<dbReference type="PIRSF" id="PIRSF028458">
    <property type="entry name" value="UCP028458_glyceroPtfrase"/>
    <property type="match status" value="1"/>
</dbReference>
<dbReference type="EMBL" id="QUOT01000001">
    <property type="protein sequence ID" value="REL32761.1"/>
    <property type="molecule type" value="Genomic_DNA"/>
</dbReference>
<proteinExistence type="predicted"/>
<dbReference type="SUPFAM" id="SSF53756">
    <property type="entry name" value="UDP-Glycosyltransferase/glycogen phosphorylase"/>
    <property type="match status" value="1"/>
</dbReference>
<dbReference type="GO" id="GO:0047355">
    <property type="term" value="F:CDP-glycerol glycerophosphotransferase activity"/>
    <property type="evidence" value="ECO:0007669"/>
    <property type="project" value="InterPro"/>
</dbReference>
<gene>
    <name evidence="1" type="ORF">DXX94_15630</name>
</gene>
<dbReference type="GO" id="GO:0016020">
    <property type="term" value="C:membrane"/>
    <property type="evidence" value="ECO:0007669"/>
    <property type="project" value="InterPro"/>
</dbReference>
<keyword evidence="2" id="KW-1185">Reference proteome</keyword>
<protein>
    <submittedName>
        <fullName evidence="1">CDP-glycerol--glycerophosphate glycerophosphotransferase</fullName>
    </submittedName>
</protein>
<reference evidence="2" key="1">
    <citation type="submission" date="2018-08" db="EMBL/GenBank/DDBJ databases">
        <title>Thalassotalea euphylliae genome.</title>
        <authorList>
            <person name="Summers S."/>
            <person name="Rice S.A."/>
            <person name="Freckelton M.L."/>
            <person name="Nedved B.T."/>
            <person name="Hadfield M.G."/>
        </authorList>
    </citation>
    <scope>NUCLEOTIDE SEQUENCE [LARGE SCALE GENOMIC DNA]</scope>
    <source>
        <strain evidence="2">H3</strain>
    </source>
</reference>
<sequence>MPTQSSSTSLNRRKKYLLYIAQNYSYAILRPLQAAILARGDDVKWFVHGDEVNQSYFEEGEQRLGSVEEVIAYQPDAVFVPGNIVPDFIPGLKVQVFHGFNAGKVSDKRGHFNIRGFFDLYCTQGENTTLPFLQLAQRHQHFSIAETGWPAIDPLYNYTPVVNAKSTVLLCSTFSRNFTCAPHLFEQVKRLSETGRWNWLVQFHPKMDKAIVDQYKGIQNEHLTFVETDNVLPLLQKADVMVCDTSSVLIMFLLLGKPVVTFKTARPKDYLLDFDNPTELEQHIETALTHPEPLMTKIAEYKQQTHPYEDGKSAERVLAAVDERLAGLHKPAKRKPLNLLRRFKIRKQFNYWKL</sequence>
<organism evidence="1 2">
    <name type="scientific">Thalassotalea euphylliae</name>
    <dbReference type="NCBI Taxonomy" id="1655234"/>
    <lineage>
        <taxon>Bacteria</taxon>
        <taxon>Pseudomonadati</taxon>
        <taxon>Pseudomonadota</taxon>
        <taxon>Gammaproteobacteria</taxon>
        <taxon>Alteromonadales</taxon>
        <taxon>Colwelliaceae</taxon>
        <taxon>Thalassotalea</taxon>
    </lineage>
</organism>